<sequence length="455" mass="48019">MSTTVSALGARLAYTDLAVERSGARRGELEFAAEVVPGVTVTWDPATPARCVALSIGNGSRRAAPDDHRDVDRTPWLRLAAVTMLDHRLYLPLNRALLNAEIAVAQVGAARTLARGEPTRRDLIDGALVRARSAAHELVAYLDRWTRLDQRAPAPLAASLAVLAQGLRAIAAEVDGYDSALAAAIEALDRLISGTPLRARGRRGAAPPPDAPSGTARIDPRSVRARVLRLGPAADSAEIQVVPVRLADRAALRVRVPAFEPLPKAIDLPDLAVRLVHRRSGRIHGYGLLGLLDRVSDRCFEVVVCLTAAAGPRDVRVELHDAEREPPPVLTDNAELCRVRRATLFLAGWRALVADTRLWGANAAPTSRLQAVVGTLAPHGDEPLWSCGPSVSHLKRIAELGDRPLAAVLRGGKPVAAGAIAGDDGGAAEVVNSVAGPGDLLAAELAAAYERAVPA</sequence>
<feature type="region of interest" description="Disordered" evidence="1">
    <location>
        <begin position="198"/>
        <end position="217"/>
    </location>
</feature>
<keyword evidence="3" id="KW-1185">Reference proteome</keyword>
<evidence type="ECO:0000313" key="2">
    <source>
        <dbReference type="EMBL" id="MDT0349534.1"/>
    </source>
</evidence>
<gene>
    <name evidence="2" type="ORF">RM445_08365</name>
</gene>
<proteinExistence type="predicted"/>
<comment type="caution">
    <text evidence="2">The sequence shown here is derived from an EMBL/GenBank/DDBJ whole genome shotgun (WGS) entry which is preliminary data.</text>
</comment>
<dbReference type="Proteomes" id="UP001183202">
    <property type="component" value="Unassembled WGS sequence"/>
</dbReference>
<evidence type="ECO:0000313" key="3">
    <source>
        <dbReference type="Proteomes" id="UP001183202"/>
    </source>
</evidence>
<organism evidence="2 3">
    <name type="scientific">Pseudonocardia charpentierae</name>
    <dbReference type="NCBI Taxonomy" id="3075545"/>
    <lineage>
        <taxon>Bacteria</taxon>
        <taxon>Bacillati</taxon>
        <taxon>Actinomycetota</taxon>
        <taxon>Actinomycetes</taxon>
        <taxon>Pseudonocardiales</taxon>
        <taxon>Pseudonocardiaceae</taxon>
        <taxon>Pseudonocardia</taxon>
    </lineage>
</organism>
<name>A0ABU2N6M6_9PSEU</name>
<evidence type="ECO:0000256" key="1">
    <source>
        <dbReference type="SAM" id="MobiDB-lite"/>
    </source>
</evidence>
<protein>
    <submittedName>
        <fullName evidence="2">Uncharacterized protein</fullName>
    </submittedName>
</protein>
<dbReference type="EMBL" id="JAVREJ010000004">
    <property type="protein sequence ID" value="MDT0349534.1"/>
    <property type="molecule type" value="Genomic_DNA"/>
</dbReference>
<accession>A0ABU2N6M6</accession>
<dbReference type="RefSeq" id="WP_311555555.1">
    <property type="nucleotide sequence ID" value="NZ_JAVREJ010000004.1"/>
</dbReference>
<reference evidence="3" key="1">
    <citation type="submission" date="2023-07" db="EMBL/GenBank/DDBJ databases">
        <title>30 novel species of actinomycetes from the DSMZ collection.</title>
        <authorList>
            <person name="Nouioui I."/>
        </authorList>
    </citation>
    <scope>NUCLEOTIDE SEQUENCE [LARGE SCALE GENOMIC DNA]</scope>
    <source>
        <strain evidence="3">DSM 45834</strain>
    </source>
</reference>